<protein>
    <submittedName>
        <fullName evidence="1">GLPGLI family protein</fullName>
    </submittedName>
</protein>
<keyword evidence="2" id="KW-1185">Reference proteome</keyword>
<proteinExistence type="predicted"/>
<evidence type="ECO:0000313" key="2">
    <source>
        <dbReference type="Proteomes" id="UP000236731"/>
    </source>
</evidence>
<dbReference type="NCBIfam" id="TIGR01200">
    <property type="entry name" value="GLPGLI"/>
    <property type="match status" value="1"/>
</dbReference>
<dbReference type="OrthoDB" id="1440774at2"/>
<gene>
    <name evidence="1" type="ORF">SAMN05421877_104195</name>
</gene>
<organism evidence="1 2">
    <name type="scientific">Sphingobacterium lactis</name>
    <dbReference type="NCBI Taxonomy" id="797291"/>
    <lineage>
        <taxon>Bacteria</taxon>
        <taxon>Pseudomonadati</taxon>
        <taxon>Bacteroidota</taxon>
        <taxon>Sphingobacteriia</taxon>
        <taxon>Sphingobacteriales</taxon>
        <taxon>Sphingobacteriaceae</taxon>
        <taxon>Sphingobacterium</taxon>
    </lineage>
</organism>
<dbReference type="RefSeq" id="WP_103905843.1">
    <property type="nucleotide sequence ID" value="NZ_CP049246.1"/>
</dbReference>
<dbReference type="Pfam" id="PF09697">
    <property type="entry name" value="Porph_ging"/>
    <property type="match status" value="1"/>
</dbReference>
<name>A0A1H5WY37_9SPHI</name>
<reference evidence="2" key="1">
    <citation type="submission" date="2016-10" db="EMBL/GenBank/DDBJ databases">
        <authorList>
            <person name="Varghese N."/>
            <person name="Submissions S."/>
        </authorList>
    </citation>
    <scope>NUCLEOTIDE SEQUENCE [LARGE SCALE GENOMIC DNA]</scope>
    <source>
        <strain evidence="2">DSM 22361</strain>
    </source>
</reference>
<evidence type="ECO:0000313" key="1">
    <source>
        <dbReference type="EMBL" id="SEG03966.1"/>
    </source>
</evidence>
<accession>A0A1H5WY37</accession>
<sequence length="300" mass="34579">MNRLFPKLFVFRIQIIVFLFISIKQNTCLAQNVISKVYYEFEHVDDRNQPENPHREDLVVYLTQEATIQKNVTTLAIREAVNDFIFNPNRQVNSNGAAVLNLPTIQKNISKYEYYHNFKNRQSFLFSHLFDTYYVIEDAFPDLAWELLDGTKKIGGFDCQLAKSNFGGRLYYAWFTTEIPYPYGPWKLLGLPGLILEAYDDNNEVSWKFNKFELVDSQNEEQIISPKDGIITTKEKFEKTFNSVKKNPIAARKAAVSSAKASGAFGLKLDNSIITEYSVGHQKREGFKEKVLNNPIEIGK</sequence>
<dbReference type="InterPro" id="IPR005901">
    <property type="entry name" value="GLPGLI"/>
</dbReference>
<dbReference type="AlphaFoldDB" id="A0A1H5WY37"/>
<dbReference type="Proteomes" id="UP000236731">
    <property type="component" value="Unassembled WGS sequence"/>
</dbReference>
<dbReference type="EMBL" id="FNUT01000004">
    <property type="protein sequence ID" value="SEG03966.1"/>
    <property type="molecule type" value="Genomic_DNA"/>
</dbReference>